<feature type="transmembrane region" description="Helical" evidence="1">
    <location>
        <begin position="90"/>
        <end position="116"/>
    </location>
</feature>
<protein>
    <submittedName>
        <fullName evidence="2">UPF0394 inner membrane protein YeeE family protein</fullName>
    </submittedName>
</protein>
<accession>A0A3B0XWH6</accession>
<dbReference type="AlphaFoldDB" id="A0A3B0XWH6"/>
<feature type="transmembrane region" description="Helical" evidence="1">
    <location>
        <begin position="27"/>
        <end position="44"/>
    </location>
</feature>
<gene>
    <name evidence="2" type="ORF">MNBD_GAMMA14-209</name>
</gene>
<dbReference type="Pfam" id="PF04143">
    <property type="entry name" value="Sulf_transp"/>
    <property type="match status" value="1"/>
</dbReference>
<dbReference type="InterPro" id="IPR007272">
    <property type="entry name" value="Sulf_transp_TsuA/YedE"/>
</dbReference>
<keyword evidence="1" id="KW-0812">Transmembrane</keyword>
<reference evidence="2" key="1">
    <citation type="submission" date="2018-06" db="EMBL/GenBank/DDBJ databases">
        <authorList>
            <person name="Zhirakovskaya E."/>
        </authorList>
    </citation>
    <scope>NUCLEOTIDE SEQUENCE</scope>
</reference>
<proteinExistence type="predicted"/>
<feature type="transmembrane region" description="Helical" evidence="1">
    <location>
        <begin position="50"/>
        <end position="69"/>
    </location>
</feature>
<sequence>MPNETNGMLIDNTNDIETPWFARKGNLYALGILALITIGSSIALAADLRWVYLLVYLWFGVAYGVLLQYGRFCMASAVRDLFAVGVPRMAVGVLIAVALFSLTAAVVKVIGVSTYYPHPIGWHGLIGGAIFGFGIVFAGGCAS</sequence>
<keyword evidence="1" id="KW-0472">Membrane</keyword>
<organism evidence="2">
    <name type="scientific">hydrothermal vent metagenome</name>
    <dbReference type="NCBI Taxonomy" id="652676"/>
    <lineage>
        <taxon>unclassified sequences</taxon>
        <taxon>metagenomes</taxon>
        <taxon>ecological metagenomes</taxon>
    </lineage>
</organism>
<feature type="transmembrane region" description="Helical" evidence="1">
    <location>
        <begin position="122"/>
        <end position="142"/>
    </location>
</feature>
<dbReference type="EMBL" id="UOFM01000032">
    <property type="protein sequence ID" value="VAW72715.1"/>
    <property type="molecule type" value="Genomic_DNA"/>
</dbReference>
<name>A0A3B0XWH6_9ZZZZ</name>
<feature type="non-terminal residue" evidence="2">
    <location>
        <position position="143"/>
    </location>
</feature>
<evidence type="ECO:0000256" key="1">
    <source>
        <dbReference type="SAM" id="Phobius"/>
    </source>
</evidence>
<evidence type="ECO:0000313" key="2">
    <source>
        <dbReference type="EMBL" id="VAW72715.1"/>
    </source>
</evidence>
<keyword evidence="1" id="KW-1133">Transmembrane helix</keyword>